<dbReference type="Proteomes" id="UP000192917">
    <property type="component" value="Unassembled WGS sequence"/>
</dbReference>
<accession>A0A1Y6CDW5</accession>
<dbReference type="EMBL" id="FWZX01000022">
    <property type="protein sequence ID" value="SMF58690.1"/>
    <property type="molecule type" value="Genomic_DNA"/>
</dbReference>
<feature type="domain" description="Glycoamylase-like" evidence="1">
    <location>
        <begin position="184"/>
        <end position="399"/>
    </location>
</feature>
<gene>
    <name evidence="2" type="ORF">SAMN05428998_12242</name>
</gene>
<evidence type="ECO:0000313" key="3">
    <source>
        <dbReference type="Proteomes" id="UP000192917"/>
    </source>
</evidence>
<evidence type="ECO:0000313" key="2">
    <source>
        <dbReference type="EMBL" id="SMF58690.1"/>
    </source>
</evidence>
<sequence length="416" mass="46253">MSDALSAPDRDLLDELQRRTFGYFRDFAHPVSALARDRAKSDDDAGDDFCALGGSGFGAMVLVVGVERGWITRAEAVERLLTMTGFLLKAARFHGVLPHFLDGKAGTPIPLSPQDDAADLVEQALLLQGLLTARQYFDGDAAGERELRERIGRLWRETDWAWHTKGGEPVLYWHWSPTFGWAMNHPIRGWNECLIAYVLAAASPDHGIDPAVYHQGWTGGPEFRNGRRYHGIELPLGPEGGGPLFFAHYSFLGLDPRGLRDRYADYWAQNVAHVRVNEAHCRANPHGFAGYGADCWGLTASDDDQGYAAHDPAHDRGVISPTAALASLPYWPEASLRALRHFRHDLGGRIWGRYGFVDAFNLSAGWYATTYLAIDQGPIVCMIENHRSGLLWRLFMSCPEIQRGLRRLGFESPALA</sequence>
<keyword evidence="3" id="KW-1185">Reference proteome</keyword>
<dbReference type="STRING" id="560819.SAMN05428998_12242"/>
<protein>
    <recommendedName>
        <fullName evidence="1">Glycoamylase-like domain-containing protein</fullName>
    </recommendedName>
</protein>
<dbReference type="Gene3D" id="1.50.10.140">
    <property type="match status" value="1"/>
</dbReference>
<dbReference type="AlphaFoldDB" id="A0A1Y6CDW5"/>
<dbReference type="Pfam" id="PF10091">
    <property type="entry name" value="Glycoamylase"/>
    <property type="match status" value="1"/>
</dbReference>
<reference evidence="2 3" key="1">
    <citation type="submission" date="2017-04" db="EMBL/GenBank/DDBJ databases">
        <authorList>
            <person name="Afonso C.L."/>
            <person name="Miller P.J."/>
            <person name="Scott M.A."/>
            <person name="Spackman E."/>
            <person name="Goraichik I."/>
            <person name="Dimitrov K.M."/>
            <person name="Suarez D.L."/>
            <person name="Swayne D.E."/>
        </authorList>
    </citation>
    <scope>NUCLEOTIDE SEQUENCE [LARGE SCALE GENOMIC DNA]</scope>
    <source>
        <strain evidence="2 3">USBA 355</strain>
    </source>
</reference>
<proteinExistence type="predicted"/>
<dbReference type="InterPro" id="IPR016883">
    <property type="entry name" value="UCP028431"/>
</dbReference>
<evidence type="ECO:0000259" key="1">
    <source>
        <dbReference type="Pfam" id="PF10091"/>
    </source>
</evidence>
<dbReference type="RefSeq" id="WP_085124888.1">
    <property type="nucleotide sequence ID" value="NZ_FWZX01000022.1"/>
</dbReference>
<dbReference type="PIRSF" id="PIRSF028431">
    <property type="entry name" value="UCP028431"/>
    <property type="match status" value="1"/>
</dbReference>
<name>A0A1Y6CDW5_9PROT</name>
<organism evidence="2 3">
    <name type="scientific">Tistlia consotensis USBA 355</name>
    <dbReference type="NCBI Taxonomy" id="560819"/>
    <lineage>
        <taxon>Bacteria</taxon>
        <taxon>Pseudomonadati</taxon>
        <taxon>Pseudomonadota</taxon>
        <taxon>Alphaproteobacteria</taxon>
        <taxon>Rhodospirillales</taxon>
        <taxon>Rhodovibrionaceae</taxon>
        <taxon>Tistlia</taxon>
    </lineage>
</organism>
<dbReference type="InterPro" id="IPR019282">
    <property type="entry name" value="Glycoamylase-like_cons_dom"/>
</dbReference>